<reference evidence="3 4" key="1">
    <citation type="submission" date="2020-05" db="EMBL/GenBank/DDBJ databases">
        <title>Draft Genome Sequences of Sphingomonas sp. Isolated from the International Space Station.</title>
        <authorList>
            <person name="Bijlani S."/>
            <person name="Singh N.K."/>
            <person name="Mason C.E."/>
            <person name="Wang C.C."/>
            <person name="Venkateswaran K."/>
        </authorList>
    </citation>
    <scope>NUCLEOTIDE SEQUENCE [LARGE SCALE GENOMIC DNA]</scope>
    <source>
        <strain evidence="1 4">IIF7SW-B5</strain>
        <strain evidence="2">ISS-IIF7SWP</strain>
    </source>
</reference>
<dbReference type="CDD" id="cd00761">
    <property type="entry name" value="Glyco_tranf_GTA_type"/>
    <property type="match status" value="1"/>
</dbReference>
<dbReference type="SUPFAM" id="SSF53448">
    <property type="entry name" value="Nucleotide-diphospho-sugar transferases"/>
    <property type="match status" value="1"/>
</dbReference>
<keyword evidence="2" id="KW-0808">Transferase</keyword>
<dbReference type="EMBL" id="JABYQV010000012">
    <property type="protein sequence ID" value="NVP32211.1"/>
    <property type="molecule type" value="Genomic_DNA"/>
</dbReference>
<keyword evidence="4" id="KW-1185">Reference proteome</keyword>
<evidence type="ECO:0000313" key="4">
    <source>
        <dbReference type="Proteomes" id="UP000557656"/>
    </source>
</evidence>
<sequence length="288" mass="31448">MIWLVCTTDSRDGLSEHYRRLVSSLQVVAGQVDMTLFTLFQRPGAEAMPAIAGMPGFVRPLMSDTRLSLSQARNRILRAIAAEEGFTEDSLILFPDDDCWFTDAYLPIVEQMFAQDPQLQYWFCRYGSSPAADLALFGATRPARASDVVRRSSSITLVIRGSRMARIGLFDEGLGVGSALNGGEDTDFAVRLYRSGGKGLACRHALIGHRDWNPANRARYFAGSATVLARNAWASPGLAGEYLRKMISGLSLVARGKLSLSEFALGLRAIRWPGMRPGPLSPSLSLKG</sequence>
<comment type="caution">
    <text evidence="2">The sequence shown here is derived from an EMBL/GenBank/DDBJ whole genome shotgun (WGS) entry which is preliminary data.</text>
</comment>
<dbReference type="Proteomes" id="UP000531581">
    <property type="component" value="Unassembled WGS sequence"/>
</dbReference>
<dbReference type="GO" id="GO:0016740">
    <property type="term" value="F:transferase activity"/>
    <property type="evidence" value="ECO:0007669"/>
    <property type="project" value="UniProtKB-KW"/>
</dbReference>
<evidence type="ECO:0000313" key="3">
    <source>
        <dbReference type="Proteomes" id="UP000531581"/>
    </source>
</evidence>
<dbReference type="Proteomes" id="UP000557656">
    <property type="component" value="Unassembled WGS sequence"/>
</dbReference>
<proteinExistence type="predicted"/>
<accession>A0A7Y7QXG3</accession>
<dbReference type="InterPro" id="IPR029044">
    <property type="entry name" value="Nucleotide-diphossugar_trans"/>
</dbReference>
<dbReference type="RefSeq" id="WP_156477621.1">
    <property type="nucleotide sequence ID" value="NZ_JABEOV010000005.1"/>
</dbReference>
<dbReference type="Gene3D" id="3.90.550.10">
    <property type="entry name" value="Spore Coat Polysaccharide Biosynthesis Protein SpsA, Chain A"/>
    <property type="match status" value="1"/>
</dbReference>
<evidence type="ECO:0000313" key="1">
    <source>
        <dbReference type="EMBL" id="NNG52465.1"/>
    </source>
</evidence>
<dbReference type="EMBL" id="JABEOV010000005">
    <property type="protein sequence ID" value="NNG52465.1"/>
    <property type="molecule type" value="Genomic_DNA"/>
</dbReference>
<dbReference type="AlphaFoldDB" id="A0A7Y7QXG3"/>
<evidence type="ECO:0000313" key="2">
    <source>
        <dbReference type="EMBL" id="NVP32211.1"/>
    </source>
</evidence>
<gene>
    <name evidence="1" type="ORF">HKX05_03775</name>
    <name evidence="2" type="ORF">HLV41_14250</name>
</gene>
<organism evidence="2 3">
    <name type="scientific">Sphingomonas sanguinis</name>
    <dbReference type="NCBI Taxonomy" id="33051"/>
    <lineage>
        <taxon>Bacteria</taxon>
        <taxon>Pseudomonadati</taxon>
        <taxon>Pseudomonadota</taxon>
        <taxon>Alphaproteobacteria</taxon>
        <taxon>Sphingomonadales</taxon>
        <taxon>Sphingomonadaceae</taxon>
        <taxon>Sphingomonas</taxon>
    </lineage>
</organism>
<name>A0A7Y7QXG3_9SPHN</name>
<protein>
    <submittedName>
        <fullName evidence="2">Glycosyltransferase family 2 protein</fullName>
    </submittedName>
</protein>
<dbReference type="GeneID" id="78484859"/>